<name>A0AA88SIN6_CHASR</name>
<accession>A0AA88SIN6</accession>
<protein>
    <submittedName>
        <fullName evidence="1">Uncharacterized protein</fullName>
    </submittedName>
</protein>
<gene>
    <name evidence="1" type="ORF">Q5P01_015254</name>
</gene>
<evidence type="ECO:0000313" key="2">
    <source>
        <dbReference type="Proteomes" id="UP001187415"/>
    </source>
</evidence>
<keyword evidence="2" id="KW-1185">Reference proteome</keyword>
<dbReference type="EMBL" id="JAUPFM010000011">
    <property type="protein sequence ID" value="KAK2838042.1"/>
    <property type="molecule type" value="Genomic_DNA"/>
</dbReference>
<evidence type="ECO:0000313" key="1">
    <source>
        <dbReference type="EMBL" id="KAK2838042.1"/>
    </source>
</evidence>
<dbReference type="Proteomes" id="UP001187415">
    <property type="component" value="Unassembled WGS sequence"/>
</dbReference>
<reference evidence="1" key="1">
    <citation type="submission" date="2023-07" db="EMBL/GenBank/DDBJ databases">
        <title>Chromosome-level Genome Assembly of Striped Snakehead (Channa striata).</title>
        <authorList>
            <person name="Liu H."/>
        </authorList>
    </citation>
    <scope>NUCLEOTIDE SEQUENCE</scope>
    <source>
        <strain evidence="1">Gz</strain>
        <tissue evidence="1">Muscle</tissue>
    </source>
</reference>
<sequence>MAKFLAELLGCAVPDKGAASLFECRSQPPLGLRPPSRQQPTIFGPLTNERAAFDNRLEEAQSEWDMLLFHPQI</sequence>
<comment type="caution">
    <text evidence="1">The sequence shown here is derived from an EMBL/GenBank/DDBJ whole genome shotgun (WGS) entry which is preliminary data.</text>
</comment>
<organism evidence="1 2">
    <name type="scientific">Channa striata</name>
    <name type="common">Snakehead murrel</name>
    <name type="synonym">Ophicephalus striatus</name>
    <dbReference type="NCBI Taxonomy" id="64152"/>
    <lineage>
        <taxon>Eukaryota</taxon>
        <taxon>Metazoa</taxon>
        <taxon>Chordata</taxon>
        <taxon>Craniata</taxon>
        <taxon>Vertebrata</taxon>
        <taxon>Euteleostomi</taxon>
        <taxon>Actinopterygii</taxon>
        <taxon>Neopterygii</taxon>
        <taxon>Teleostei</taxon>
        <taxon>Neoteleostei</taxon>
        <taxon>Acanthomorphata</taxon>
        <taxon>Anabantaria</taxon>
        <taxon>Anabantiformes</taxon>
        <taxon>Channoidei</taxon>
        <taxon>Channidae</taxon>
        <taxon>Channa</taxon>
    </lineage>
</organism>
<proteinExistence type="predicted"/>
<dbReference type="AlphaFoldDB" id="A0AA88SIN6"/>